<organism evidence="1">
    <name type="scientific">Amphimedon queenslandica</name>
    <name type="common">Sponge</name>
    <dbReference type="NCBI Taxonomy" id="400682"/>
    <lineage>
        <taxon>Eukaryota</taxon>
        <taxon>Metazoa</taxon>
        <taxon>Porifera</taxon>
        <taxon>Demospongiae</taxon>
        <taxon>Heteroscleromorpha</taxon>
        <taxon>Haplosclerida</taxon>
        <taxon>Niphatidae</taxon>
        <taxon>Amphimedon</taxon>
    </lineage>
</organism>
<proteinExistence type="predicted"/>
<reference evidence="1" key="1">
    <citation type="submission" date="2017-05" db="UniProtKB">
        <authorList>
            <consortium name="EnsemblMetazoa"/>
        </authorList>
    </citation>
    <scope>IDENTIFICATION</scope>
</reference>
<dbReference type="AlphaFoldDB" id="A0A1X7SUA6"/>
<protein>
    <submittedName>
        <fullName evidence="1">Uncharacterized protein</fullName>
    </submittedName>
</protein>
<dbReference type="PANTHER" id="PTHR46579">
    <property type="entry name" value="F5/8 TYPE C DOMAIN-CONTAINING PROTEIN-RELATED"/>
    <property type="match status" value="1"/>
</dbReference>
<evidence type="ECO:0000313" key="1">
    <source>
        <dbReference type="EnsemblMetazoa" id="Aqu2.1.05732_001"/>
    </source>
</evidence>
<sequence length="249" mass="29154">MDDVLPRRYFNHISKLVTVCYNLNKDIISPHDLMESERLIYEFHSEFIDLYEPYVMHVGERHATLNLHYLLHMPQAVKELGPLWANTCYEFENANAAVKKLLHGTNNVHMQIAESVAFVHFVHSKMSQVNDDLLHQCCFLKTRPERCHITVDEKGIPTKAVTSNIKQLFMLKVGKISSREYKRSQKIADYAVQLDTNQHCLIEQFQFIRQLNEVKAIVRVLDNRAAYVVPHLHKYLHPFSRYHQAEVSL</sequence>
<accession>A0A1X7SUA6</accession>
<dbReference type="InParanoid" id="A0A1X7SUA6"/>
<dbReference type="PANTHER" id="PTHR46579:SF1">
    <property type="entry name" value="F5_8 TYPE C DOMAIN-CONTAINING PROTEIN"/>
    <property type="match status" value="1"/>
</dbReference>
<dbReference type="OrthoDB" id="6147034at2759"/>
<name>A0A1X7SUA6_AMPQE</name>
<dbReference type="EnsemblMetazoa" id="Aqu2.1.05732_001">
    <property type="protein sequence ID" value="Aqu2.1.05732_001"/>
    <property type="gene ID" value="Aqu2.1.05732"/>
</dbReference>